<dbReference type="EMBL" id="CP023777">
    <property type="protein sequence ID" value="ATL48262.1"/>
    <property type="molecule type" value="Genomic_DNA"/>
</dbReference>
<evidence type="ECO:0000313" key="4">
    <source>
        <dbReference type="Proteomes" id="UP000220133"/>
    </source>
</evidence>
<proteinExistence type="inferred from homology"/>
<name>A0A291QWK3_9BACT</name>
<evidence type="ECO:0000313" key="3">
    <source>
        <dbReference type="EMBL" id="ATL48262.1"/>
    </source>
</evidence>
<dbReference type="Proteomes" id="UP000220133">
    <property type="component" value="Chromosome"/>
</dbReference>
<sequence length="170" mass="19591">MNPNVQFDFIADKQKNTLTIRREFLAERALVWRCYTESELLDRWFAPAPLSTKTKSMDFREGGHWHYAMVEPNGTEYWGLMDYIKIEPVNYYTALDAFSNAAGEINQDLPRAEWLVTFTDKDENALVETVVTYKSLSDLETVIQMGMEQGMISTLEKLDELLLSLVSGDM</sequence>
<evidence type="ECO:0000259" key="2">
    <source>
        <dbReference type="Pfam" id="PF08327"/>
    </source>
</evidence>
<protein>
    <submittedName>
        <fullName evidence="3">ATPase</fullName>
    </submittedName>
</protein>
<dbReference type="Gene3D" id="3.30.530.20">
    <property type="match status" value="1"/>
</dbReference>
<dbReference type="OrthoDB" id="9795306at2"/>
<dbReference type="AlphaFoldDB" id="A0A291QWK3"/>
<dbReference type="CDD" id="cd07814">
    <property type="entry name" value="SRPBCC_CalC_Aha1-like"/>
    <property type="match status" value="1"/>
</dbReference>
<dbReference type="InterPro" id="IPR023393">
    <property type="entry name" value="START-like_dom_sf"/>
</dbReference>
<keyword evidence="4" id="KW-1185">Reference proteome</keyword>
<dbReference type="RefSeq" id="WP_098194636.1">
    <property type="nucleotide sequence ID" value="NZ_CP023777.1"/>
</dbReference>
<organism evidence="3 4">
    <name type="scientific">Chitinophaga caeni</name>
    <dbReference type="NCBI Taxonomy" id="2029983"/>
    <lineage>
        <taxon>Bacteria</taxon>
        <taxon>Pseudomonadati</taxon>
        <taxon>Bacteroidota</taxon>
        <taxon>Chitinophagia</taxon>
        <taxon>Chitinophagales</taxon>
        <taxon>Chitinophagaceae</taxon>
        <taxon>Chitinophaga</taxon>
    </lineage>
</organism>
<reference evidence="3 4" key="1">
    <citation type="submission" date="2017-10" db="EMBL/GenBank/DDBJ databases">
        <title>Paenichitinophaga pekingensis gen. nov., sp. nov., isolated from activated sludge.</title>
        <authorList>
            <person name="Jin D."/>
            <person name="Kong X."/>
            <person name="Deng Y."/>
            <person name="Bai Z."/>
        </authorList>
    </citation>
    <scope>NUCLEOTIDE SEQUENCE [LARGE SCALE GENOMIC DNA]</scope>
    <source>
        <strain evidence="3 4">13</strain>
    </source>
</reference>
<accession>A0A291QWK3</accession>
<comment type="similarity">
    <text evidence="1">Belongs to the AHA1 family.</text>
</comment>
<dbReference type="SUPFAM" id="SSF55961">
    <property type="entry name" value="Bet v1-like"/>
    <property type="match status" value="1"/>
</dbReference>
<gene>
    <name evidence="3" type="ORF">COR50_14425</name>
</gene>
<feature type="domain" description="Activator of Hsp90 ATPase homologue 1/2-like C-terminal" evidence="2">
    <location>
        <begin position="26"/>
        <end position="162"/>
    </location>
</feature>
<dbReference type="KEGG" id="cbae:COR50_14425"/>
<dbReference type="InterPro" id="IPR013538">
    <property type="entry name" value="ASHA1/2-like_C"/>
</dbReference>
<evidence type="ECO:0000256" key="1">
    <source>
        <dbReference type="ARBA" id="ARBA00006817"/>
    </source>
</evidence>
<dbReference type="Pfam" id="PF08327">
    <property type="entry name" value="AHSA1"/>
    <property type="match status" value="1"/>
</dbReference>